<accession>A0AAD8B4N6</accession>
<dbReference type="PANTHER" id="PTHR43975:SF2">
    <property type="entry name" value="EG:BACR7A4.14 PROTEIN-RELATED"/>
    <property type="match status" value="1"/>
</dbReference>
<keyword evidence="3" id="KW-1185">Reference proteome</keyword>
<sequence length="268" mass="29094">MNMSKDFKDKVVVITGASSGIGECTAILFAQHGANVVLCGRDEGRLSSALQKCLEKSVGNADKHLEVQGDITDSRVRRRIIQQTMDKFGHLDVLVSNAGIMTENISLEDATEEAFDLTINTNVKAGFFLIQEAIPHLEKSQGCIIVVSSITSSIADTDEIIYGMSKAAVDYMTKTYALGLAPKGIRVNAINPTSVSSTRLERYYCSEEESKLSYLKYASNQPLHRRNSTPEEQAQTILFLASPAASFITGQCVKVDGGSSLVGPQVEY</sequence>
<dbReference type="InterPro" id="IPR036291">
    <property type="entry name" value="NAD(P)-bd_dom_sf"/>
</dbReference>
<dbReference type="AlphaFoldDB" id="A0AAD8B4N6"/>
<dbReference type="GO" id="GO:0016491">
    <property type="term" value="F:oxidoreductase activity"/>
    <property type="evidence" value="ECO:0007669"/>
    <property type="project" value="UniProtKB-KW"/>
</dbReference>
<dbReference type="InterPro" id="IPR020904">
    <property type="entry name" value="Sc_DH/Rdtase_CS"/>
</dbReference>
<evidence type="ECO:0000313" key="2">
    <source>
        <dbReference type="EMBL" id="KAK0047969.1"/>
    </source>
</evidence>
<dbReference type="PANTHER" id="PTHR43975">
    <property type="entry name" value="ZGC:101858"/>
    <property type="match status" value="1"/>
</dbReference>
<organism evidence="2 3">
    <name type="scientific">Biomphalaria pfeifferi</name>
    <name type="common">Bloodfluke planorb</name>
    <name type="synonym">Freshwater snail</name>
    <dbReference type="NCBI Taxonomy" id="112525"/>
    <lineage>
        <taxon>Eukaryota</taxon>
        <taxon>Metazoa</taxon>
        <taxon>Spiralia</taxon>
        <taxon>Lophotrochozoa</taxon>
        <taxon>Mollusca</taxon>
        <taxon>Gastropoda</taxon>
        <taxon>Heterobranchia</taxon>
        <taxon>Euthyneura</taxon>
        <taxon>Panpulmonata</taxon>
        <taxon>Hygrophila</taxon>
        <taxon>Lymnaeoidea</taxon>
        <taxon>Planorbidae</taxon>
        <taxon>Biomphalaria</taxon>
    </lineage>
</organism>
<protein>
    <submittedName>
        <fullName evidence="2">3-oxoacyl-[acyl-carrier-protein] reductase FabG</fullName>
    </submittedName>
</protein>
<dbReference type="PRINTS" id="PR00081">
    <property type="entry name" value="GDHRDH"/>
</dbReference>
<dbReference type="NCBIfam" id="NF005559">
    <property type="entry name" value="PRK07231.1"/>
    <property type="match status" value="1"/>
</dbReference>
<evidence type="ECO:0000256" key="1">
    <source>
        <dbReference type="ARBA" id="ARBA00023002"/>
    </source>
</evidence>
<dbReference type="FunFam" id="3.40.50.720:FF:000084">
    <property type="entry name" value="Short-chain dehydrogenase reductase"/>
    <property type="match status" value="1"/>
</dbReference>
<reference evidence="2" key="2">
    <citation type="submission" date="2023-04" db="EMBL/GenBank/DDBJ databases">
        <authorList>
            <person name="Bu L."/>
            <person name="Lu L."/>
            <person name="Laidemitt M.R."/>
            <person name="Zhang S.M."/>
            <person name="Mutuku M."/>
            <person name="Mkoji G."/>
            <person name="Steinauer M."/>
            <person name="Loker E.S."/>
        </authorList>
    </citation>
    <scope>NUCLEOTIDE SEQUENCE</scope>
    <source>
        <strain evidence="2">KasaAsao</strain>
        <tissue evidence="2">Whole Snail</tissue>
    </source>
</reference>
<keyword evidence="1" id="KW-0560">Oxidoreductase</keyword>
<dbReference type="EMBL" id="JASAOG010000143">
    <property type="protein sequence ID" value="KAK0047969.1"/>
    <property type="molecule type" value="Genomic_DNA"/>
</dbReference>
<dbReference type="Gene3D" id="3.40.50.720">
    <property type="entry name" value="NAD(P)-binding Rossmann-like Domain"/>
    <property type="match status" value="1"/>
</dbReference>
<evidence type="ECO:0000313" key="3">
    <source>
        <dbReference type="Proteomes" id="UP001233172"/>
    </source>
</evidence>
<dbReference type="SUPFAM" id="SSF51735">
    <property type="entry name" value="NAD(P)-binding Rossmann-fold domains"/>
    <property type="match status" value="1"/>
</dbReference>
<name>A0AAD8B4N6_BIOPF</name>
<comment type="caution">
    <text evidence="2">The sequence shown here is derived from an EMBL/GenBank/DDBJ whole genome shotgun (WGS) entry which is preliminary data.</text>
</comment>
<dbReference type="Pfam" id="PF13561">
    <property type="entry name" value="adh_short_C2"/>
    <property type="match status" value="1"/>
</dbReference>
<dbReference type="PROSITE" id="PS00061">
    <property type="entry name" value="ADH_SHORT"/>
    <property type="match status" value="1"/>
</dbReference>
<dbReference type="PRINTS" id="PR00080">
    <property type="entry name" value="SDRFAMILY"/>
</dbReference>
<dbReference type="Proteomes" id="UP001233172">
    <property type="component" value="Unassembled WGS sequence"/>
</dbReference>
<proteinExistence type="predicted"/>
<reference evidence="2" key="1">
    <citation type="journal article" date="2023" name="PLoS Negl. Trop. Dis.">
        <title>A genome sequence for Biomphalaria pfeifferi, the major vector snail for the human-infecting parasite Schistosoma mansoni.</title>
        <authorList>
            <person name="Bu L."/>
            <person name="Lu L."/>
            <person name="Laidemitt M.R."/>
            <person name="Zhang S.M."/>
            <person name="Mutuku M."/>
            <person name="Mkoji G."/>
            <person name="Steinauer M."/>
            <person name="Loker E.S."/>
        </authorList>
    </citation>
    <scope>NUCLEOTIDE SEQUENCE</scope>
    <source>
        <strain evidence="2">KasaAsao</strain>
    </source>
</reference>
<dbReference type="InterPro" id="IPR002347">
    <property type="entry name" value="SDR_fam"/>
</dbReference>
<gene>
    <name evidence="2" type="ORF">Bpfe_022586</name>
</gene>